<evidence type="ECO:0000313" key="1">
    <source>
        <dbReference type="EMBL" id="KXO01008.1"/>
    </source>
</evidence>
<reference evidence="1 2" key="2">
    <citation type="journal article" date="2016" name="Int. J. Syst. Evol. Microbiol.">
        <title>Vitellibacter aquimaris sp. nov., a marine bacterium isolated from seawater.</title>
        <authorList>
            <person name="Thevarajoo S."/>
            <person name="Selvaratnam C."/>
            <person name="Goh K.M."/>
            <person name="Hong K.W."/>
            <person name="Chan X.Y."/>
            <person name="Chan K.G."/>
            <person name="Chong C.S."/>
        </authorList>
    </citation>
    <scope>NUCLEOTIDE SEQUENCE [LARGE SCALE GENOMIC DNA]</scope>
    <source>
        <strain evidence="1 2">D-24</strain>
    </source>
</reference>
<evidence type="ECO:0000313" key="2">
    <source>
        <dbReference type="Proteomes" id="UP000070138"/>
    </source>
</evidence>
<dbReference type="GO" id="GO:0016788">
    <property type="term" value="F:hydrolase activity, acting on ester bonds"/>
    <property type="evidence" value="ECO:0007669"/>
    <property type="project" value="UniProtKB-ARBA"/>
</dbReference>
<sequence length="271" mass="31139">MKKILPLIISLFLWGCHSQKRTINVLFVGNSLTYYNDMPQLLQEMLNETDPNIKIDQITFPGVSLQSHLNFMVDPSKENSRFEKQLGDTTSTEKKLLVKPWDVVILQEGTVRVLIPESKDSLVIPSIQRIKGLVPNKDCRFAIFHTWVSKHEYPKEYCYSSFLITREISDEQFCSTKFINFEQEAKAVDEAYTFIANATNIEKSNNGNIANRFLSSYPDIEIFEDDQHPSMAGAFLNACIFYEMLTNKKAKNLIFSGKLDPKTSKIIKNFI</sequence>
<dbReference type="RefSeq" id="WP_062618919.1">
    <property type="nucleotide sequence ID" value="NZ_JRWG01000001.1"/>
</dbReference>
<comment type="caution">
    <text evidence="1">The sequence shown here is derived from an EMBL/GenBank/DDBJ whole genome shotgun (WGS) entry which is preliminary data.</text>
</comment>
<name>A0A137RLD2_9FLAO</name>
<dbReference type="STRING" id="1548749.LS48_00565"/>
<organism evidence="1 2">
    <name type="scientific">Aequorivita aquimaris</name>
    <dbReference type="NCBI Taxonomy" id="1548749"/>
    <lineage>
        <taxon>Bacteria</taxon>
        <taxon>Pseudomonadati</taxon>
        <taxon>Bacteroidota</taxon>
        <taxon>Flavobacteriia</taxon>
        <taxon>Flavobacteriales</taxon>
        <taxon>Flavobacteriaceae</taxon>
        <taxon>Aequorivita</taxon>
    </lineage>
</organism>
<dbReference type="EMBL" id="JRWG01000001">
    <property type="protein sequence ID" value="KXO01008.1"/>
    <property type="molecule type" value="Genomic_DNA"/>
</dbReference>
<dbReference type="SUPFAM" id="SSF52266">
    <property type="entry name" value="SGNH hydrolase"/>
    <property type="match status" value="1"/>
</dbReference>
<dbReference type="Proteomes" id="UP000070138">
    <property type="component" value="Unassembled WGS sequence"/>
</dbReference>
<reference evidence="2" key="1">
    <citation type="submission" date="2014-10" db="EMBL/GenBank/DDBJ databases">
        <title>Genome sequencing of Vitellibacter sp. D-24.</title>
        <authorList>
            <person name="Thevarajoo S."/>
            <person name="Selvaratnam C."/>
            <person name="Goh K.M."/>
            <person name="Chong C.S."/>
        </authorList>
    </citation>
    <scope>NUCLEOTIDE SEQUENCE [LARGE SCALE GENOMIC DNA]</scope>
    <source>
        <strain evidence="2">D-24</strain>
    </source>
</reference>
<gene>
    <name evidence="1" type="ORF">LS48_00565</name>
</gene>
<dbReference type="OrthoDB" id="7443339at2"/>
<accession>A0A137RLD2</accession>
<dbReference type="AlphaFoldDB" id="A0A137RLD2"/>
<dbReference type="Gene3D" id="3.40.50.1110">
    <property type="entry name" value="SGNH hydrolase"/>
    <property type="match status" value="1"/>
</dbReference>
<dbReference type="InterPro" id="IPR036514">
    <property type="entry name" value="SGNH_hydro_sf"/>
</dbReference>
<proteinExistence type="predicted"/>
<protein>
    <submittedName>
        <fullName evidence="1">Uncharacterized protein</fullName>
    </submittedName>
</protein>
<keyword evidence="2" id="KW-1185">Reference proteome</keyword>